<keyword evidence="2" id="KW-1185">Reference proteome</keyword>
<protein>
    <recommendedName>
        <fullName evidence="3">40-residue YVTN family beta-propeller repeat-containing protein</fullName>
    </recommendedName>
</protein>
<dbReference type="PANTHER" id="PTHR47197">
    <property type="entry name" value="PROTEIN NIRF"/>
    <property type="match status" value="1"/>
</dbReference>
<evidence type="ECO:0000313" key="2">
    <source>
        <dbReference type="Proteomes" id="UP001597097"/>
    </source>
</evidence>
<dbReference type="InterPro" id="IPR051200">
    <property type="entry name" value="Host-pathogen_enzymatic-act"/>
</dbReference>
<accession>A0ABW4GX89</accession>
<dbReference type="RefSeq" id="WP_219539009.1">
    <property type="nucleotide sequence ID" value="NZ_JAHKRM010000053.1"/>
</dbReference>
<reference evidence="2" key="1">
    <citation type="journal article" date="2019" name="Int. J. Syst. Evol. Microbiol.">
        <title>The Global Catalogue of Microorganisms (GCM) 10K type strain sequencing project: providing services to taxonomists for standard genome sequencing and annotation.</title>
        <authorList>
            <consortium name="The Broad Institute Genomics Platform"/>
            <consortium name="The Broad Institute Genome Sequencing Center for Infectious Disease"/>
            <person name="Wu L."/>
            <person name="Ma J."/>
        </authorList>
    </citation>
    <scope>NUCLEOTIDE SEQUENCE [LARGE SCALE GENOMIC DNA]</scope>
    <source>
        <strain evidence="2">CGMCC 1.15399</strain>
    </source>
</reference>
<organism evidence="1 2">
    <name type="scientific">Nonomuraea guangzhouensis</name>
    <dbReference type="NCBI Taxonomy" id="1291555"/>
    <lineage>
        <taxon>Bacteria</taxon>
        <taxon>Bacillati</taxon>
        <taxon>Actinomycetota</taxon>
        <taxon>Actinomycetes</taxon>
        <taxon>Streptosporangiales</taxon>
        <taxon>Streptosporangiaceae</taxon>
        <taxon>Nonomuraea</taxon>
    </lineage>
</organism>
<sequence length="549" mass="56905">MRLLSAERRRPAASWPAALGGVLTLTAGILIALAPTASAKDSMTDLGVLTYSGDLVVGGDKVAVAAGDRIVVADTTGEIEGAVTGLSGADSLAITPDGARLYAALYGSNEVAEINTATLEITRRIDLADYPCPESLALTGERLWVGYYGCGTGYGVLGLDLSVAEPEPEPFDTSLLKSGPSIAAAGNTLVVGEGAGYPTDLFVYDISGTAPVLRGEIDGHVTGNGQLMDVTVTPDGSHVISAFALPYSFDVWDATTLSKVGGYDGPAWATAVAISPDGAYVAGGRDNGQGVATMTLYDADSKANLHTENTTVGQVVGGSVAFSGRDIFSLVRSRTKQLYLWRLHDMTLPRSTLTLTAAPGGTAHQPLTMTGQLAFADGTAPGAQQLAVTRTLPDGTSADLPGVTTAADGTFSITDAPPIGGQLTYTVRWKGDEEHRWSKASVTTAVRYGTALTLTGPTSAVAGEQLVFSGVFQVEGTTVPIGSRVTVQRTLTTDGSGLRRWSARINNGSYLFVDTPEAGEYTYTVLWPGDSRTGPAQASQAVKIDEPSR</sequence>
<dbReference type="PANTHER" id="PTHR47197:SF3">
    <property type="entry name" value="DIHYDRO-HEME D1 DEHYDROGENASE"/>
    <property type="match status" value="1"/>
</dbReference>
<proteinExistence type="predicted"/>
<gene>
    <name evidence="1" type="ORF">ACFSJ0_61265</name>
</gene>
<dbReference type="Proteomes" id="UP001597097">
    <property type="component" value="Unassembled WGS sequence"/>
</dbReference>
<comment type="caution">
    <text evidence="1">The sequence shown here is derived from an EMBL/GenBank/DDBJ whole genome shotgun (WGS) entry which is preliminary data.</text>
</comment>
<evidence type="ECO:0000313" key="1">
    <source>
        <dbReference type="EMBL" id="MFD1547461.1"/>
    </source>
</evidence>
<dbReference type="EMBL" id="JBHUCM010000076">
    <property type="protein sequence ID" value="MFD1547461.1"/>
    <property type="molecule type" value="Genomic_DNA"/>
</dbReference>
<evidence type="ECO:0008006" key="3">
    <source>
        <dbReference type="Google" id="ProtNLM"/>
    </source>
</evidence>
<name>A0ABW4GX89_9ACTN</name>